<dbReference type="Pfam" id="PF06073">
    <property type="entry name" value="DUF934"/>
    <property type="match status" value="1"/>
</dbReference>
<name>A0AA52EEV1_9PROT</name>
<keyword evidence="2" id="KW-1185">Reference proteome</keyword>
<organism evidence="1 2">
    <name type="scientific">Temperatibacter marinus</name>
    <dbReference type="NCBI Taxonomy" id="1456591"/>
    <lineage>
        <taxon>Bacteria</taxon>
        <taxon>Pseudomonadati</taxon>
        <taxon>Pseudomonadota</taxon>
        <taxon>Alphaproteobacteria</taxon>
        <taxon>Kordiimonadales</taxon>
        <taxon>Temperatibacteraceae</taxon>
        <taxon>Temperatibacter</taxon>
    </lineage>
</organism>
<accession>A0AA52EEV1</accession>
<proteinExistence type="predicted"/>
<dbReference type="InterPro" id="IPR008318">
    <property type="entry name" value="UCP030820"/>
</dbReference>
<dbReference type="RefSeq" id="WP_310797353.1">
    <property type="nucleotide sequence ID" value="NZ_CP123872.1"/>
</dbReference>
<protein>
    <submittedName>
        <fullName evidence="1">DUF934 domain-containing protein</fullName>
    </submittedName>
</protein>
<reference evidence="1" key="1">
    <citation type="submission" date="2023-04" db="EMBL/GenBank/DDBJ databases">
        <title>Complete genome sequence of Temperatibacter marinus.</title>
        <authorList>
            <person name="Rong J.-C."/>
            <person name="Yi M.-L."/>
            <person name="Zhao Q."/>
        </authorList>
    </citation>
    <scope>NUCLEOTIDE SEQUENCE</scope>
    <source>
        <strain evidence="1">NBRC 110045</strain>
    </source>
</reference>
<dbReference type="AlphaFoldDB" id="A0AA52EEV1"/>
<sequence length="174" mass="19213">MIISLSGIEPQLFSLYDAEQNELGDATLFPAEEVSSEAFQTSLENGTPVGVRVKGDENPDLFDALLESIKLIEIAFPAFGDGRGFSLAAIFRRKGYKGELRATGPLIPDQAWHIARTGFDTVVLDKPEREEAFINCLKRYKLFYQTSPGNTDTAVPFKRHVGKEATKEGDRIAS</sequence>
<gene>
    <name evidence="1" type="ORF">QGN29_08120</name>
</gene>
<dbReference type="EMBL" id="CP123872">
    <property type="protein sequence ID" value="WND01525.1"/>
    <property type="molecule type" value="Genomic_DNA"/>
</dbReference>
<dbReference type="Proteomes" id="UP001268683">
    <property type="component" value="Chromosome"/>
</dbReference>
<evidence type="ECO:0000313" key="2">
    <source>
        <dbReference type="Proteomes" id="UP001268683"/>
    </source>
</evidence>
<evidence type="ECO:0000313" key="1">
    <source>
        <dbReference type="EMBL" id="WND01525.1"/>
    </source>
</evidence>
<dbReference type="KEGG" id="tmk:QGN29_08120"/>